<accession>A0ACC1K165</accession>
<evidence type="ECO:0000313" key="2">
    <source>
        <dbReference type="Proteomes" id="UP001140234"/>
    </source>
</evidence>
<proteinExistence type="predicted"/>
<organism evidence="1 2">
    <name type="scientific">Coemansia nantahalensis</name>
    <dbReference type="NCBI Taxonomy" id="2789366"/>
    <lineage>
        <taxon>Eukaryota</taxon>
        <taxon>Fungi</taxon>
        <taxon>Fungi incertae sedis</taxon>
        <taxon>Zoopagomycota</taxon>
        <taxon>Kickxellomycotina</taxon>
        <taxon>Kickxellomycetes</taxon>
        <taxon>Kickxellales</taxon>
        <taxon>Kickxellaceae</taxon>
        <taxon>Coemansia</taxon>
    </lineage>
</organism>
<evidence type="ECO:0000313" key="1">
    <source>
        <dbReference type="EMBL" id="KAJ2770934.1"/>
    </source>
</evidence>
<comment type="caution">
    <text evidence="1">The sequence shown here is derived from an EMBL/GenBank/DDBJ whole genome shotgun (WGS) entry which is preliminary data.</text>
</comment>
<name>A0ACC1K165_9FUNG</name>
<dbReference type="EMBL" id="JANBUJ010000628">
    <property type="protein sequence ID" value="KAJ2770934.1"/>
    <property type="molecule type" value="Genomic_DNA"/>
</dbReference>
<sequence>MFRTGLLARTSAAASLARTQQRRGLACGCLYVRGLPLDMTKDRLKSLFEEYGPIYDTHMMTNRPGDRFSIGFVRYYDGELPATVEKVAMLPPPPTEEIERVRGFCQNAIDAWAGRTLDNYIVDAQYSSRNNPDHIQFQARMQMRRESDPEWASQRQSKAAQGNGRNAGESGGSYSDGYKNGFRDGMAEAKRA</sequence>
<dbReference type="Proteomes" id="UP001140234">
    <property type="component" value="Unassembled WGS sequence"/>
</dbReference>
<protein>
    <submittedName>
        <fullName evidence="1">Uncharacterized protein</fullName>
    </submittedName>
</protein>
<keyword evidence="2" id="KW-1185">Reference proteome</keyword>
<reference evidence="1" key="1">
    <citation type="submission" date="2022-07" db="EMBL/GenBank/DDBJ databases">
        <title>Phylogenomic reconstructions and comparative analyses of Kickxellomycotina fungi.</title>
        <authorList>
            <person name="Reynolds N.K."/>
            <person name="Stajich J.E."/>
            <person name="Barry K."/>
            <person name="Grigoriev I.V."/>
            <person name="Crous P."/>
            <person name="Smith M.E."/>
        </authorList>
    </citation>
    <scope>NUCLEOTIDE SEQUENCE</scope>
    <source>
        <strain evidence="1">CBS 109366</strain>
    </source>
</reference>
<gene>
    <name evidence="1" type="ORF">IWQ57_002432</name>
</gene>